<dbReference type="SMART" id="SM00066">
    <property type="entry name" value="GAL4"/>
    <property type="match status" value="1"/>
</dbReference>
<evidence type="ECO:0000256" key="1">
    <source>
        <dbReference type="ARBA" id="ARBA00023242"/>
    </source>
</evidence>
<dbReference type="PROSITE" id="PS00463">
    <property type="entry name" value="ZN2_CY6_FUNGAL_1"/>
    <property type="match status" value="1"/>
</dbReference>
<dbReference type="AlphaFoldDB" id="A0AAN7YI58"/>
<dbReference type="InterPro" id="IPR036864">
    <property type="entry name" value="Zn2-C6_fun-type_DNA-bd_sf"/>
</dbReference>
<dbReference type="CDD" id="cd00067">
    <property type="entry name" value="GAL4"/>
    <property type="match status" value="1"/>
</dbReference>
<feature type="domain" description="Zn(2)-C6 fungal-type" evidence="2">
    <location>
        <begin position="10"/>
        <end position="38"/>
    </location>
</feature>
<evidence type="ECO:0000313" key="3">
    <source>
        <dbReference type="EMBL" id="KAK5115248.1"/>
    </source>
</evidence>
<dbReference type="Pfam" id="PF11951">
    <property type="entry name" value="Fungal_trans_2"/>
    <property type="match status" value="1"/>
</dbReference>
<dbReference type="InterPro" id="IPR001138">
    <property type="entry name" value="Zn2Cys6_DnaBD"/>
</dbReference>
<reference evidence="3" key="1">
    <citation type="submission" date="2023-08" db="EMBL/GenBank/DDBJ databases">
        <title>Black Yeasts Isolated from many extreme environments.</title>
        <authorList>
            <person name="Coleine C."/>
            <person name="Stajich J.E."/>
            <person name="Selbmann L."/>
        </authorList>
    </citation>
    <scope>NUCLEOTIDE SEQUENCE</scope>
    <source>
        <strain evidence="3">CCFEE 5401</strain>
    </source>
</reference>
<keyword evidence="1" id="KW-0539">Nucleus</keyword>
<dbReference type="GO" id="GO:0008270">
    <property type="term" value="F:zinc ion binding"/>
    <property type="evidence" value="ECO:0007669"/>
    <property type="project" value="InterPro"/>
</dbReference>
<name>A0AAN7YI58_9PEZI</name>
<dbReference type="PANTHER" id="PTHR38791">
    <property type="entry name" value="ZN(II)2CYS6 TRANSCRIPTION FACTOR (EUROFUNG)-RELATED-RELATED"/>
    <property type="match status" value="1"/>
</dbReference>
<dbReference type="PROSITE" id="PS50048">
    <property type="entry name" value="ZN2_CY6_FUNGAL_2"/>
    <property type="match status" value="1"/>
</dbReference>
<dbReference type="GO" id="GO:0000981">
    <property type="term" value="F:DNA-binding transcription factor activity, RNA polymerase II-specific"/>
    <property type="evidence" value="ECO:0007669"/>
    <property type="project" value="InterPro"/>
</dbReference>
<sequence>MVYRGKPSAGCDNCRKAKKRCTLEQPSCSRCVKLKKECAGYRDTSVLQIHDESESVRRKATKTKSRSAIASAALTPPAIAIENSCTSLPDLIAMMEMDLSTIPLVSMSDVPIDESDLDCDELELQTSGNTLALLKPASAIPYQMKPVADDVATTHFFNSFTNNGHWDFLRVFQRKSNLDPCLNLAIRACGMAALTNIEYISKGPEYARSMYVEALGLLNAALRDPKRSTTDESLLAVTMLGYYENLVCDSRENILSWKAHISGATSLLHLRGTSQFSSLVGRTLFRETRAQILIHCIWDDLQPPSFLWDWQAELERQSPEMTIARPADTLTSICFEFAMVRAKIEQNIISNADALAECNDIDRKMLQWSMDTSEAGERWQWNEVEVPDSPDVWNGLVHSFAGPPAPAIWNTFRSIRILVTRSQEWLCKRFEFSPADREEQTSYFRKVRRQMTDEICAGIPCQLGHRISPGQTSSSALMSAYASIWPLFFAGTCALERIGQTRWESFTDRPDSVTHPGSAASAQAAWLLSRLDYIADHIGLRWASGIAAALRGDFTMHTDLHPEDIEAPAWLRRRREGEIARAMGDKGLLEAEARREGNGRASQEVERRLSKRDRLDHAGLLFEDLLDSQVQTAELGGMWSLQPDAELCEQSVSEDWM</sequence>
<evidence type="ECO:0000259" key="2">
    <source>
        <dbReference type="PROSITE" id="PS50048"/>
    </source>
</evidence>
<dbReference type="EMBL" id="JAVRRL010000013">
    <property type="protein sequence ID" value="KAK5115248.1"/>
    <property type="molecule type" value="Genomic_DNA"/>
</dbReference>
<evidence type="ECO:0000313" key="4">
    <source>
        <dbReference type="Proteomes" id="UP001310890"/>
    </source>
</evidence>
<dbReference type="Gene3D" id="4.10.240.10">
    <property type="entry name" value="Zn(2)-C6 fungal-type DNA-binding domain"/>
    <property type="match status" value="1"/>
</dbReference>
<dbReference type="Pfam" id="PF00172">
    <property type="entry name" value="Zn_clus"/>
    <property type="match status" value="1"/>
</dbReference>
<dbReference type="InterPro" id="IPR053175">
    <property type="entry name" value="DHMBA_Reg_Transcription_Factor"/>
</dbReference>
<protein>
    <recommendedName>
        <fullName evidence="2">Zn(2)-C6 fungal-type domain-containing protein</fullName>
    </recommendedName>
</protein>
<accession>A0AAN7YI58</accession>
<proteinExistence type="predicted"/>
<gene>
    <name evidence="3" type="ORF">LTR62_001448</name>
</gene>
<comment type="caution">
    <text evidence="3">The sequence shown here is derived from an EMBL/GenBank/DDBJ whole genome shotgun (WGS) entry which is preliminary data.</text>
</comment>
<organism evidence="3 4">
    <name type="scientific">Meristemomyces frigidus</name>
    <dbReference type="NCBI Taxonomy" id="1508187"/>
    <lineage>
        <taxon>Eukaryota</taxon>
        <taxon>Fungi</taxon>
        <taxon>Dikarya</taxon>
        <taxon>Ascomycota</taxon>
        <taxon>Pezizomycotina</taxon>
        <taxon>Dothideomycetes</taxon>
        <taxon>Dothideomycetidae</taxon>
        <taxon>Mycosphaerellales</taxon>
        <taxon>Teratosphaeriaceae</taxon>
        <taxon>Meristemomyces</taxon>
    </lineage>
</organism>
<dbReference type="Proteomes" id="UP001310890">
    <property type="component" value="Unassembled WGS sequence"/>
</dbReference>
<dbReference type="InterPro" id="IPR021858">
    <property type="entry name" value="Fun_TF"/>
</dbReference>
<dbReference type="SUPFAM" id="SSF57701">
    <property type="entry name" value="Zn2/Cys6 DNA-binding domain"/>
    <property type="match status" value="1"/>
</dbReference>